<dbReference type="InterPro" id="IPR029045">
    <property type="entry name" value="ClpP/crotonase-like_dom_sf"/>
</dbReference>
<dbReference type="FunCoup" id="A0A482XSV4">
    <property type="interactions" value="906"/>
</dbReference>
<keyword evidence="1" id="KW-0276">Fatty acid metabolism</keyword>
<dbReference type="Proteomes" id="UP000291343">
    <property type="component" value="Unassembled WGS sequence"/>
</dbReference>
<sequence>MNRITGKLIFLTNRYYSVQKTEKLTKLVEENGVRKIILANPKTRNALSVNMMEDIIDDLSLNWHDNSLRCIVISGEGPVFSSGHNLKELALTGKKNEMAEKKRVFSICSKLMKLIIEAPVPVIACVNGPAVAAGCQLVAQCDLALASQKSTFATPGSHFGIFCSTPGIPLARAVPRKVAAYMLFTGKPITAEEAARHGLISKAVADDKLDEAITDKYKSQVDFTCNKIGGKPDWPSGENRQNPTCRLCSLSLPLILQIYAPIDNSFHRTIYIFACINPNCWNQNGSHVPCGTSGRTEVVVPTVNTTDWCDGADNWEDEENGNTIELVSNHPSSDEEHDISTAMADLNVNERNANRGGLSGAQGGGGGGGAMGRLLSPTATAEIEGGDESEVVTIDTPPSAQVNVISLFEQAAPVPQVPSSSLFFAPYFISVGEEERCTSNSPTNSEHVKELLQGFHQSWQGVEEQTGGNGGAPADVCGGEKYERSIPAHGDKMFHSFLCRIQSNPGQLLRYCRDGGSPLFLYPPLDVPVRCRYCQGELVFELQILPTIISRLRLMTSATGVDQGEHLEFGSVFLFSCRRSCWTLGDSFREEQLYIQIEKI</sequence>
<dbReference type="SMR" id="A0A482XSV4"/>
<dbReference type="EMBL" id="QKKF02000377">
    <property type="protein sequence ID" value="RZF49093.1"/>
    <property type="molecule type" value="Genomic_DNA"/>
</dbReference>
<dbReference type="Gene3D" id="3.90.226.10">
    <property type="entry name" value="2-enoyl-CoA Hydratase, Chain A, domain 1"/>
    <property type="match status" value="1"/>
</dbReference>
<dbReference type="AlphaFoldDB" id="A0A482XSV4"/>
<gene>
    <name evidence="5" type="ORF">LSTR_LSTR008379</name>
</gene>
<accession>A0A482XSV4</accession>
<evidence type="ECO:0000256" key="1">
    <source>
        <dbReference type="ARBA" id="ARBA00022832"/>
    </source>
</evidence>
<dbReference type="GO" id="GO:0005739">
    <property type="term" value="C:mitochondrion"/>
    <property type="evidence" value="ECO:0007669"/>
    <property type="project" value="TreeGrafter"/>
</dbReference>
<dbReference type="GO" id="GO:0016836">
    <property type="term" value="F:hydro-lyase activity"/>
    <property type="evidence" value="ECO:0007669"/>
    <property type="project" value="TreeGrafter"/>
</dbReference>
<organism evidence="5 6">
    <name type="scientific">Laodelphax striatellus</name>
    <name type="common">Small brown planthopper</name>
    <name type="synonym">Delphax striatella</name>
    <dbReference type="NCBI Taxonomy" id="195883"/>
    <lineage>
        <taxon>Eukaryota</taxon>
        <taxon>Metazoa</taxon>
        <taxon>Ecdysozoa</taxon>
        <taxon>Arthropoda</taxon>
        <taxon>Hexapoda</taxon>
        <taxon>Insecta</taxon>
        <taxon>Pterygota</taxon>
        <taxon>Neoptera</taxon>
        <taxon>Paraneoptera</taxon>
        <taxon>Hemiptera</taxon>
        <taxon>Auchenorrhyncha</taxon>
        <taxon>Fulgoroidea</taxon>
        <taxon>Delphacidae</taxon>
        <taxon>Criomorphinae</taxon>
        <taxon>Laodelphax</taxon>
    </lineage>
</organism>
<dbReference type="InParanoid" id="A0A482XSV4"/>
<feature type="domain" description="Programmed cell death protein 2 C-terminal" evidence="4">
    <location>
        <begin position="491"/>
        <end position="592"/>
    </location>
</feature>
<dbReference type="GO" id="GO:0006631">
    <property type="term" value="P:fatty acid metabolic process"/>
    <property type="evidence" value="ECO:0007669"/>
    <property type="project" value="UniProtKB-KW"/>
</dbReference>
<evidence type="ECO:0000256" key="2">
    <source>
        <dbReference type="ARBA" id="ARBA00022946"/>
    </source>
</evidence>
<keyword evidence="6" id="KW-1185">Reference proteome</keyword>
<dbReference type="PANTHER" id="PTHR43602:SF1">
    <property type="entry name" value="ENOYL-COA HYDRATASE DOMAIN-CONTAINING PROTEIN 3, MITOCHONDRIAL"/>
    <property type="match status" value="1"/>
</dbReference>
<dbReference type="OrthoDB" id="366284at2759"/>
<dbReference type="InterPro" id="IPR052377">
    <property type="entry name" value="Mitochondrial_ECH-domain"/>
</dbReference>
<keyword evidence="3" id="KW-0443">Lipid metabolism</keyword>
<dbReference type="PANTHER" id="PTHR43602">
    <property type="match status" value="1"/>
</dbReference>
<keyword evidence="2" id="KW-0809">Transit peptide</keyword>
<comment type="caution">
    <text evidence="5">The sequence shown here is derived from an EMBL/GenBank/DDBJ whole genome shotgun (WGS) entry which is preliminary data.</text>
</comment>
<protein>
    <recommendedName>
        <fullName evidence="4">Programmed cell death protein 2 C-terminal domain-containing protein</fullName>
    </recommendedName>
</protein>
<proteinExistence type="predicted"/>
<name>A0A482XSV4_LAOST</name>
<dbReference type="InterPro" id="IPR001753">
    <property type="entry name" value="Enoyl-CoA_hydra/iso"/>
</dbReference>
<dbReference type="SUPFAM" id="SSF52096">
    <property type="entry name" value="ClpP/crotonase"/>
    <property type="match status" value="1"/>
</dbReference>
<evidence type="ECO:0000259" key="4">
    <source>
        <dbReference type="Pfam" id="PF04194"/>
    </source>
</evidence>
<evidence type="ECO:0000256" key="3">
    <source>
        <dbReference type="ARBA" id="ARBA00023098"/>
    </source>
</evidence>
<evidence type="ECO:0000313" key="5">
    <source>
        <dbReference type="EMBL" id="RZF49093.1"/>
    </source>
</evidence>
<dbReference type="STRING" id="195883.A0A482XSV4"/>
<evidence type="ECO:0000313" key="6">
    <source>
        <dbReference type="Proteomes" id="UP000291343"/>
    </source>
</evidence>
<reference evidence="5 6" key="1">
    <citation type="journal article" date="2017" name="Gigascience">
        <title>Genome sequence of the small brown planthopper, Laodelphax striatellus.</title>
        <authorList>
            <person name="Zhu J."/>
            <person name="Jiang F."/>
            <person name="Wang X."/>
            <person name="Yang P."/>
            <person name="Bao Y."/>
            <person name="Zhao W."/>
            <person name="Wang W."/>
            <person name="Lu H."/>
            <person name="Wang Q."/>
            <person name="Cui N."/>
            <person name="Li J."/>
            <person name="Chen X."/>
            <person name="Luo L."/>
            <person name="Yu J."/>
            <person name="Kang L."/>
            <person name="Cui F."/>
        </authorList>
    </citation>
    <scope>NUCLEOTIDE SEQUENCE [LARGE SCALE GENOMIC DNA]</scope>
    <source>
        <strain evidence="5">Lst14</strain>
    </source>
</reference>
<dbReference type="InterPro" id="IPR007320">
    <property type="entry name" value="PDCD2_C"/>
</dbReference>
<dbReference type="CDD" id="cd06558">
    <property type="entry name" value="crotonase-like"/>
    <property type="match status" value="1"/>
</dbReference>
<dbReference type="Pfam" id="PF04194">
    <property type="entry name" value="PDCD2_C"/>
    <property type="match status" value="1"/>
</dbReference>
<dbReference type="Pfam" id="PF00378">
    <property type="entry name" value="ECH_1"/>
    <property type="match status" value="1"/>
</dbReference>